<dbReference type="PANTHER" id="PTHR24114">
    <property type="entry name" value="LEUCINE RICH REPEAT FAMILY PROTEIN"/>
    <property type="match status" value="1"/>
</dbReference>
<evidence type="ECO:0000256" key="1">
    <source>
        <dbReference type="ARBA" id="ARBA00022837"/>
    </source>
</evidence>
<feature type="domain" description="EF-hand" evidence="3">
    <location>
        <begin position="499"/>
        <end position="530"/>
    </location>
</feature>
<dbReference type="Pfam" id="PF13499">
    <property type="entry name" value="EF-hand_7"/>
    <property type="match status" value="1"/>
</dbReference>
<dbReference type="SMART" id="SM00368">
    <property type="entry name" value="LRR_RI"/>
    <property type="match status" value="8"/>
</dbReference>
<dbReference type="CDD" id="cd00051">
    <property type="entry name" value="EFh"/>
    <property type="match status" value="1"/>
</dbReference>
<dbReference type="InterPro" id="IPR032675">
    <property type="entry name" value="LRR_dom_sf"/>
</dbReference>
<comment type="caution">
    <text evidence="4">The sequence shown here is derived from an EMBL/GenBank/DDBJ whole genome shotgun (WGS) entry which is preliminary data.</text>
</comment>
<name>A0AAV2I732_LYMST</name>
<accession>A0AAV2I732</accession>
<gene>
    <name evidence="4" type="ORF">GSLYS_00016151001</name>
</gene>
<feature type="compositionally biased region" description="Acidic residues" evidence="2">
    <location>
        <begin position="85"/>
        <end position="99"/>
    </location>
</feature>
<dbReference type="Pfam" id="PF13516">
    <property type="entry name" value="LRR_6"/>
    <property type="match status" value="5"/>
</dbReference>
<dbReference type="PROSITE" id="PS50222">
    <property type="entry name" value="EF_HAND_2"/>
    <property type="match status" value="2"/>
</dbReference>
<dbReference type="AlphaFoldDB" id="A0AAV2I732"/>
<dbReference type="InterPro" id="IPR018247">
    <property type="entry name" value="EF_Hand_1_Ca_BS"/>
</dbReference>
<dbReference type="InterPro" id="IPR002048">
    <property type="entry name" value="EF_hand_dom"/>
</dbReference>
<feature type="compositionally biased region" description="Low complexity" evidence="2">
    <location>
        <begin position="20"/>
        <end position="46"/>
    </location>
</feature>
<evidence type="ECO:0000313" key="5">
    <source>
        <dbReference type="Proteomes" id="UP001497497"/>
    </source>
</evidence>
<dbReference type="Proteomes" id="UP001497497">
    <property type="component" value="Unassembled WGS sequence"/>
</dbReference>
<dbReference type="SMART" id="SM00054">
    <property type="entry name" value="EFh"/>
    <property type="match status" value="2"/>
</dbReference>
<feature type="domain" description="EF-hand" evidence="3">
    <location>
        <begin position="531"/>
        <end position="566"/>
    </location>
</feature>
<feature type="compositionally biased region" description="Acidic residues" evidence="2">
    <location>
        <begin position="106"/>
        <end position="125"/>
    </location>
</feature>
<dbReference type="InterPro" id="IPR001611">
    <property type="entry name" value="Leu-rich_rpt"/>
</dbReference>
<proteinExistence type="predicted"/>
<evidence type="ECO:0000259" key="3">
    <source>
        <dbReference type="PROSITE" id="PS50222"/>
    </source>
</evidence>
<evidence type="ECO:0000256" key="2">
    <source>
        <dbReference type="SAM" id="MobiDB-lite"/>
    </source>
</evidence>
<sequence length="578" mass="65397">MDGHAHVLLTQFDEDGPLPGVGCSESSKESSSYRGSGSGLLVSNNSERACRVGDGNGDEGAATRGDIASRESPNNKAFRDFRSPEEEECTRDLSSAEEEQCTRDKEEDDFENGFSDDDVRDSDYDTDLEMDDDKWLYPEKYDHDITGHRKYLHVCRELGIKPVRYFLEHIQDVRLSLRHHGLGPEAMKAMAPPLQMNTTIEHMDLEGNWILGEGANYLCWALRENVFITHLNLSENKMENEGASFVCKLLLANKTIERLELAGNEIGDQVGEMFFQLLTKSNSNLRHLNLRHNKLEDGAAQWFKDALTDNDTLEYLDLSWNNFQVKGCVLLAEGLKENVGLKEMAVAMNGFGLEGGKALGEAIKANRTLLRLDASYCRLPGECASVLAHGLIHSDHLSMLDVSYNCLGATGAFELLKGIEKNEASNMALLNLGNTHVDVKFRDLQEKLKEERKLEVYHGGVLEDYKVEALVKVEVDPMEAFTRDPFTKLKEWVEKAGYRLIDLLRHFDKDQSMTISPEELRHGIAATNIPITHDQLQILVDRLDKDGDGEIDFRELIEEDRKHRKEKRDLKKLHDEQD</sequence>
<dbReference type="SUPFAM" id="SSF47473">
    <property type="entry name" value="EF-hand"/>
    <property type="match status" value="1"/>
</dbReference>
<dbReference type="InterPro" id="IPR011992">
    <property type="entry name" value="EF-hand-dom_pair"/>
</dbReference>
<feature type="region of interest" description="Disordered" evidence="2">
    <location>
        <begin position="1"/>
        <end position="125"/>
    </location>
</feature>
<keyword evidence="1" id="KW-0106">Calcium</keyword>
<dbReference type="InterPro" id="IPR052394">
    <property type="entry name" value="LRR-containing"/>
</dbReference>
<protein>
    <recommendedName>
        <fullName evidence="3">EF-hand domain-containing protein</fullName>
    </recommendedName>
</protein>
<organism evidence="4 5">
    <name type="scientific">Lymnaea stagnalis</name>
    <name type="common">Great pond snail</name>
    <name type="synonym">Helix stagnalis</name>
    <dbReference type="NCBI Taxonomy" id="6523"/>
    <lineage>
        <taxon>Eukaryota</taxon>
        <taxon>Metazoa</taxon>
        <taxon>Spiralia</taxon>
        <taxon>Lophotrochozoa</taxon>
        <taxon>Mollusca</taxon>
        <taxon>Gastropoda</taxon>
        <taxon>Heterobranchia</taxon>
        <taxon>Euthyneura</taxon>
        <taxon>Panpulmonata</taxon>
        <taxon>Hygrophila</taxon>
        <taxon>Lymnaeoidea</taxon>
        <taxon>Lymnaeidae</taxon>
        <taxon>Lymnaea</taxon>
    </lineage>
</organism>
<keyword evidence="5" id="KW-1185">Reference proteome</keyword>
<dbReference type="Gene3D" id="1.10.238.10">
    <property type="entry name" value="EF-hand"/>
    <property type="match status" value="1"/>
</dbReference>
<dbReference type="EMBL" id="CAXITT010000496">
    <property type="protein sequence ID" value="CAL1542617.1"/>
    <property type="molecule type" value="Genomic_DNA"/>
</dbReference>
<reference evidence="4 5" key="1">
    <citation type="submission" date="2024-04" db="EMBL/GenBank/DDBJ databases">
        <authorList>
            <consortium name="Genoscope - CEA"/>
            <person name="William W."/>
        </authorList>
    </citation>
    <scope>NUCLEOTIDE SEQUENCE [LARGE SCALE GENOMIC DNA]</scope>
</reference>
<dbReference type="GO" id="GO:0005509">
    <property type="term" value="F:calcium ion binding"/>
    <property type="evidence" value="ECO:0007669"/>
    <property type="project" value="InterPro"/>
</dbReference>
<dbReference type="Gene3D" id="3.80.10.10">
    <property type="entry name" value="Ribonuclease Inhibitor"/>
    <property type="match status" value="3"/>
</dbReference>
<evidence type="ECO:0000313" key="4">
    <source>
        <dbReference type="EMBL" id="CAL1542617.1"/>
    </source>
</evidence>
<dbReference type="PANTHER" id="PTHR24114:SF2">
    <property type="entry name" value="F-BOX DOMAIN-CONTAINING PROTEIN-RELATED"/>
    <property type="match status" value="1"/>
</dbReference>
<dbReference type="PROSITE" id="PS00018">
    <property type="entry name" value="EF_HAND_1"/>
    <property type="match status" value="1"/>
</dbReference>
<dbReference type="SUPFAM" id="SSF52047">
    <property type="entry name" value="RNI-like"/>
    <property type="match status" value="1"/>
</dbReference>